<protein>
    <submittedName>
        <fullName evidence="1">Uncharacterized protein</fullName>
    </submittedName>
</protein>
<accession>A0ABY9YT40</accession>
<dbReference type="EMBL" id="CP115541">
    <property type="protein sequence ID" value="WNH53872.1"/>
    <property type="molecule type" value="Genomic_DNA"/>
</dbReference>
<keyword evidence="2" id="KW-1185">Reference proteome</keyword>
<evidence type="ECO:0000313" key="1">
    <source>
        <dbReference type="EMBL" id="WNH53872.1"/>
    </source>
</evidence>
<organism evidence="1 2">
    <name type="scientific">Stenotrophomonas oahuensis</name>
    <dbReference type="NCBI Taxonomy" id="3003271"/>
    <lineage>
        <taxon>Bacteria</taxon>
        <taxon>Pseudomonadati</taxon>
        <taxon>Pseudomonadota</taxon>
        <taxon>Gammaproteobacteria</taxon>
        <taxon>Lysobacterales</taxon>
        <taxon>Lysobacteraceae</taxon>
        <taxon>Stenotrophomonas</taxon>
    </lineage>
</organism>
<gene>
    <name evidence="1" type="ORF">PDM29_06215</name>
</gene>
<reference evidence="1 2" key="1">
    <citation type="submission" date="2022-12" db="EMBL/GenBank/DDBJ databases">
        <title>Two new species, Stenotrophomonas aracearum and Stenotrophomonas oahuensis, isolated from Anthurium (Araceae family) in Hawaii.</title>
        <authorList>
            <person name="Chunag S.C."/>
            <person name="Dobhal S."/>
            <person name="Alvarez A."/>
            <person name="Arif M."/>
        </authorList>
    </citation>
    <scope>NUCLEOTIDE SEQUENCE [LARGE SCALE GENOMIC DNA]</scope>
    <source>
        <strain evidence="1 2">A5586</strain>
    </source>
</reference>
<proteinExistence type="predicted"/>
<dbReference type="RefSeq" id="WP_311193002.1">
    <property type="nucleotide sequence ID" value="NZ_CP115541.1"/>
</dbReference>
<sequence>MDTWQPISAEELEALVVSQLSECSTEQQRFFEQCKVVPYLAKIERLGTVETVFVVARTGNIALYYEDVEEGFNISELQPDGSILNPACEQWELCHALWHMVKA</sequence>
<dbReference type="Proteomes" id="UP001302072">
    <property type="component" value="Chromosome"/>
</dbReference>
<name>A0ABY9YT40_9GAMM</name>
<evidence type="ECO:0000313" key="2">
    <source>
        <dbReference type="Proteomes" id="UP001302072"/>
    </source>
</evidence>